<name>A0A0K1EDV5_CHOCO</name>
<dbReference type="AlphaFoldDB" id="A0A0K1EDV5"/>
<accession>A0A0K1EDV5</accession>
<dbReference type="Pfam" id="PF03781">
    <property type="entry name" value="FGE-sulfatase"/>
    <property type="match status" value="1"/>
</dbReference>
<dbReference type="PANTHER" id="PTHR23150:SF36">
    <property type="entry name" value="HERCYNINE OXYGENASE"/>
    <property type="match status" value="1"/>
</dbReference>
<dbReference type="EMBL" id="CP012159">
    <property type="protein sequence ID" value="AKT38753.1"/>
    <property type="molecule type" value="Genomic_DNA"/>
</dbReference>
<dbReference type="NCBIfam" id="TIGR03440">
    <property type="entry name" value="egtB_TIGR03440"/>
    <property type="match status" value="1"/>
</dbReference>
<dbReference type="PANTHER" id="PTHR23150">
    <property type="entry name" value="SULFATASE MODIFYING FACTOR 1, 2"/>
    <property type="match status" value="1"/>
</dbReference>
<evidence type="ECO:0000256" key="2">
    <source>
        <dbReference type="ARBA" id="ARBA00023004"/>
    </source>
</evidence>
<dbReference type="Pfam" id="PF12867">
    <property type="entry name" value="DinB_2"/>
    <property type="match status" value="1"/>
</dbReference>
<dbReference type="KEGG" id="ccro:CMC5_028990"/>
<feature type="domain" description="DinB-like" evidence="5">
    <location>
        <begin position="25"/>
        <end position="162"/>
    </location>
</feature>
<evidence type="ECO:0000259" key="4">
    <source>
        <dbReference type="Pfam" id="PF03781"/>
    </source>
</evidence>
<dbReference type="Gene3D" id="3.90.1580.10">
    <property type="entry name" value="paralog of FGE (formylglycine-generating enzyme)"/>
    <property type="match status" value="1"/>
</dbReference>
<evidence type="ECO:0000256" key="1">
    <source>
        <dbReference type="ARBA" id="ARBA00023002"/>
    </source>
</evidence>
<dbReference type="SUPFAM" id="SSF56436">
    <property type="entry name" value="C-type lectin-like"/>
    <property type="match status" value="1"/>
</dbReference>
<sequence length="439" mass="49280">MVQGAGSARGAAQSAEQVAEMAARYEAIRAFTESLCVTLQPEDYVVQSMPDASPVKWHLAHTSWFFETFVLEPAARARRAPFTSFHPRYGYLFNSYYVSVGARHERPQRGMLTRPSVEEVYEYRRHVDAAMRTLWGELADGAHADLIATIEVGLHHEQQHQELLLTDVKHLFAQNPLRPALRTGASPARGISGPELRPTDFSPFEEGLRSVGHGGGGFAFDNESPRHRTFVEAFALADRPMTNGEYLSFMAAGGYRRPELWLSEGWDAVQKQGWEAPLYWEREGDHWQVFTLHGLREIAPSEPVCHVSFYEADACARWAGARLPTEMEWEVAAESALVQGNFAESGWLNPRPTQVDEPARGPRAMFGDVWEWTASAYLPYPGYQAWAGSLGEYNGKFMSGQMVLRGGSCFTPASHMRTTYRNFFPPSARWQASGIRLAR</sequence>
<proteinExistence type="predicted"/>
<protein>
    <recommendedName>
        <fullName evidence="8">Sulfatase maturase</fullName>
    </recommendedName>
</protein>
<dbReference type="InterPro" id="IPR051043">
    <property type="entry name" value="Sulfatase_Mod_Factor_Kinase"/>
</dbReference>
<dbReference type="STRING" id="52.CMC5_028990"/>
<keyword evidence="1" id="KW-0560">Oxidoreductase</keyword>
<dbReference type="Proteomes" id="UP000067626">
    <property type="component" value="Chromosome"/>
</dbReference>
<feature type="domain" description="Sulfatase-modifying factor enzyme-like" evidence="4">
    <location>
        <begin position="210"/>
        <end position="439"/>
    </location>
</feature>
<gene>
    <name evidence="6" type="ORF">CMC5_028990</name>
</gene>
<dbReference type="InterPro" id="IPR005532">
    <property type="entry name" value="SUMF_dom"/>
</dbReference>
<evidence type="ECO:0000259" key="5">
    <source>
        <dbReference type="Pfam" id="PF12867"/>
    </source>
</evidence>
<dbReference type="OrthoDB" id="9768004at2"/>
<dbReference type="PATRIC" id="fig|52.7.peg.3185"/>
<evidence type="ECO:0000313" key="7">
    <source>
        <dbReference type="Proteomes" id="UP000067626"/>
    </source>
</evidence>
<dbReference type="InterPro" id="IPR024775">
    <property type="entry name" value="DinB-like"/>
</dbReference>
<organism evidence="6 7">
    <name type="scientific">Chondromyces crocatus</name>
    <dbReference type="NCBI Taxonomy" id="52"/>
    <lineage>
        <taxon>Bacteria</taxon>
        <taxon>Pseudomonadati</taxon>
        <taxon>Myxococcota</taxon>
        <taxon>Polyangia</taxon>
        <taxon>Polyangiales</taxon>
        <taxon>Polyangiaceae</taxon>
        <taxon>Chondromyces</taxon>
    </lineage>
</organism>
<dbReference type="GO" id="GO:0052699">
    <property type="term" value="P:ergothioneine biosynthetic process"/>
    <property type="evidence" value="ECO:0007669"/>
    <property type="project" value="InterPro"/>
</dbReference>
<evidence type="ECO:0008006" key="8">
    <source>
        <dbReference type="Google" id="ProtNLM"/>
    </source>
</evidence>
<dbReference type="InterPro" id="IPR042095">
    <property type="entry name" value="SUMF_sf"/>
</dbReference>
<comment type="pathway">
    <text evidence="3">Amino-acid biosynthesis; ergothioneine biosynthesis.</text>
</comment>
<keyword evidence="7" id="KW-1185">Reference proteome</keyword>
<evidence type="ECO:0000313" key="6">
    <source>
        <dbReference type="EMBL" id="AKT38753.1"/>
    </source>
</evidence>
<evidence type="ECO:0000256" key="3">
    <source>
        <dbReference type="ARBA" id="ARBA00037882"/>
    </source>
</evidence>
<dbReference type="InterPro" id="IPR017806">
    <property type="entry name" value="EgtB"/>
</dbReference>
<dbReference type="InterPro" id="IPR016187">
    <property type="entry name" value="CTDL_fold"/>
</dbReference>
<keyword evidence="2" id="KW-0408">Iron</keyword>
<reference evidence="6 7" key="1">
    <citation type="submission" date="2015-07" db="EMBL/GenBank/DDBJ databases">
        <title>Genome analysis of myxobacterium Chondromyces crocatus Cm c5 reveals a high potential for natural compound synthesis and the genetic basis for the loss of fruiting body formation.</title>
        <authorList>
            <person name="Zaburannyi N."/>
            <person name="Bunk B."/>
            <person name="Maier J."/>
            <person name="Overmann J."/>
            <person name="Mueller R."/>
        </authorList>
    </citation>
    <scope>NUCLEOTIDE SEQUENCE [LARGE SCALE GENOMIC DNA]</scope>
    <source>
        <strain evidence="6 7">Cm c5</strain>
    </source>
</reference>